<dbReference type="Proteomes" id="UP000562492">
    <property type="component" value="Unassembled WGS sequence"/>
</dbReference>
<dbReference type="RefSeq" id="WP_184711080.1">
    <property type="nucleotide sequence ID" value="NZ_JACHKZ010000033.1"/>
</dbReference>
<comment type="caution">
    <text evidence="1">The sequence shown here is derived from an EMBL/GenBank/DDBJ whole genome shotgun (WGS) entry which is preliminary data.</text>
</comment>
<protein>
    <submittedName>
        <fullName evidence="1">Uncharacterized protein</fullName>
    </submittedName>
</protein>
<gene>
    <name evidence="1" type="ORF">HNP33_003722</name>
</gene>
<organism evidence="1 2">
    <name type="scientific">Comamonas odontotermitis</name>
    <dbReference type="NCBI Taxonomy" id="379895"/>
    <lineage>
        <taxon>Bacteria</taxon>
        <taxon>Pseudomonadati</taxon>
        <taxon>Pseudomonadota</taxon>
        <taxon>Betaproteobacteria</taxon>
        <taxon>Burkholderiales</taxon>
        <taxon>Comamonadaceae</taxon>
        <taxon>Comamonas</taxon>
    </lineage>
</organism>
<name>A0ABR6RK99_9BURK</name>
<reference evidence="1 2" key="1">
    <citation type="submission" date="2020-08" db="EMBL/GenBank/DDBJ databases">
        <title>Functional genomics of gut bacteria from endangered species of beetles.</title>
        <authorList>
            <person name="Carlos-Shanley C."/>
        </authorList>
    </citation>
    <scope>NUCLEOTIDE SEQUENCE [LARGE SCALE GENOMIC DNA]</scope>
    <source>
        <strain evidence="1 2">S00124</strain>
    </source>
</reference>
<sequence>MNTTFKYTVDQRVTTPFGRVGIVSTAAVGRAGNHYYVETELGGSWFYEDQITGVIDV</sequence>
<accession>A0ABR6RK99</accession>
<proteinExistence type="predicted"/>
<evidence type="ECO:0000313" key="1">
    <source>
        <dbReference type="EMBL" id="MBB6579608.1"/>
    </source>
</evidence>
<keyword evidence="2" id="KW-1185">Reference proteome</keyword>
<dbReference type="EMBL" id="JACHKZ010000033">
    <property type="protein sequence ID" value="MBB6579608.1"/>
    <property type="molecule type" value="Genomic_DNA"/>
</dbReference>
<evidence type="ECO:0000313" key="2">
    <source>
        <dbReference type="Proteomes" id="UP000562492"/>
    </source>
</evidence>